<dbReference type="PANTHER" id="PTHR30565:SF9">
    <property type="entry name" value="PROTEIN YCIF"/>
    <property type="match status" value="1"/>
</dbReference>
<reference evidence="1 2" key="1">
    <citation type="submission" date="2017-07" db="EMBL/GenBank/DDBJ databases">
        <authorList>
            <person name="Sun Z.S."/>
            <person name="Albrecht U."/>
            <person name="Echele G."/>
            <person name="Lee C.C."/>
        </authorList>
    </citation>
    <scope>NUCLEOTIDE SEQUENCE [LARGE SCALE GENOMIC DNA]</scope>
    <source>
        <strain evidence="1 2">DSM 14827</strain>
    </source>
</reference>
<accession>A0A239Q065</accession>
<dbReference type="Gene3D" id="1.20.1260.10">
    <property type="match status" value="1"/>
</dbReference>
<dbReference type="InterPro" id="IPR047114">
    <property type="entry name" value="YciF"/>
</dbReference>
<protein>
    <submittedName>
        <fullName evidence="1">Ferritin-like metal-binding protein YciE</fullName>
    </submittedName>
</protein>
<dbReference type="SUPFAM" id="SSF47240">
    <property type="entry name" value="Ferritin-like"/>
    <property type="match status" value="1"/>
</dbReference>
<dbReference type="PANTHER" id="PTHR30565">
    <property type="entry name" value="PROTEIN YCIF"/>
    <property type="match status" value="1"/>
</dbReference>
<dbReference type="AlphaFoldDB" id="A0A239Q065"/>
<proteinExistence type="predicted"/>
<dbReference type="Proteomes" id="UP000198307">
    <property type="component" value="Unassembled WGS sequence"/>
</dbReference>
<gene>
    <name evidence="1" type="ORF">SAMN05444959_11227</name>
</gene>
<sequence length="164" mass="17614">MTINTLEDLFHDQLQDQWSANTQALNVLTQLGEAAQDSDLSRALIAGSNGIQQGIRTVEEICNRHGIAPNGEDCKGMAGLVAEARAHALEEDFADPDVRDACIITQYQRMVHYALAGYGSLVAFANRLGHDQDGAKLQDCLDHTYDGDRTMTAIATGGVNAAAL</sequence>
<dbReference type="InterPro" id="IPR012347">
    <property type="entry name" value="Ferritin-like"/>
</dbReference>
<dbReference type="OrthoDB" id="9795056at2"/>
<keyword evidence="2" id="KW-1185">Reference proteome</keyword>
<dbReference type="InterPro" id="IPR010287">
    <property type="entry name" value="DUF892_YciF-like"/>
</dbReference>
<dbReference type="InterPro" id="IPR009078">
    <property type="entry name" value="Ferritin-like_SF"/>
</dbReference>
<evidence type="ECO:0000313" key="1">
    <source>
        <dbReference type="EMBL" id="SNT75606.1"/>
    </source>
</evidence>
<dbReference type="EMBL" id="FZQB01000012">
    <property type="protein sequence ID" value="SNT75606.1"/>
    <property type="molecule type" value="Genomic_DNA"/>
</dbReference>
<name>A0A239Q065_9RHOB</name>
<dbReference type="Pfam" id="PF05974">
    <property type="entry name" value="DUF892"/>
    <property type="match status" value="1"/>
</dbReference>
<dbReference type="CDD" id="cd07909">
    <property type="entry name" value="YciF"/>
    <property type="match status" value="1"/>
</dbReference>
<evidence type="ECO:0000313" key="2">
    <source>
        <dbReference type="Proteomes" id="UP000198307"/>
    </source>
</evidence>
<dbReference type="RefSeq" id="WP_089345134.1">
    <property type="nucleotide sequence ID" value="NZ_CP067130.1"/>
</dbReference>
<organism evidence="1 2">
    <name type="scientific">Paracoccus seriniphilus</name>
    <dbReference type="NCBI Taxonomy" id="184748"/>
    <lineage>
        <taxon>Bacteria</taxon>
        <taxon>Pseudomonadati</taxon>
        <taxon>Pseudomonadota</taxon>
        <taxon>Alphaproteobacteria</taxon>
        <taxon>Rhodobacterales</taxon>
        <taxon>Paracoccaceae</taxon>
        <taxon>Paracoccus</taxon>
    </lineage>
</organism>